<feature type="transmembrane region" description="Helical" evidence="7">
    <location>
        <begin position="63"/>
        <end position="82"/>
    </location>
</feature>
<evidence type="ECO:0000256" key="6">
    <source>
        <dbReference type="ARBA" id="ARBA00023136"/>
    </source>
</evidence>
<evidence type="ECO:0000256" key="7">
    <source>
        <dbReference type="SAM" id="Phobius"/>
    </source>
</evidence>
<feature type="transmembrane region" description="Helical" evidence="7">
    <location>
        <begin position="6"/>
        <end position="23"/>
    </location>
</feature>
<dbReference type="PANTHER" id="PTHR33884:SF3">
    <property type="entry name" value="UPF0410 PROTEIN YMGE"/>
    <property type="match status" value="1"/>
</dbReference>
<sequence length="92" mass="9549">MLTNIILWILIGLVVGVLARLVLPGRQGIGWVATILIGIVAALLGGFISYQLLGVDDNGGIKWIPLLISVALAAIGIGVYTGSIGRGSRSRI</sequence>
<comment type="similarity">
    <text evidence="2">Belongs to the UPF0410 family.</text>
</comment>
<proteinExistence type="inferred from homology"/>
<comment type="subcellular location">
    <subcellularLocation>
        <location evidence="1">Cell membrane</location>
        <topology evidence="1">Multi-pass membrane protein</topology>
    </subcellularLocation>
</comment>
<feature type="transmembrane region" description="Helical" evidence="7">
    <location>
        <begin position="30"/>
        <end position="51"/>
    </location>
</feature>
<evidence type="ECO:0000256" key="3">
    <source>
        <dbReference type="ARBA" id="ARBA00022475"/>
    </source>
</evidence>
<dbReference type="PANTHER" id="PTHR33884">
    <property type="entry name" value="UPF0410 PROTEIN YMGE"/>
    <property type="match status" value="1"/>
</dbReference>
<name>A0ABT6CCA6_9MICO</name>
<keyword evidence="9" id="KW-1185">Reference proteome</keyword>
<keyword evidence="5 7" id="KW-1133">Transmembrane helix</keyword>
<evidence type="ECO:0000313" key="8">
    <source>
        <dbReference type="EMBL" id="MDF8266519.1"/>
    </source>
</evidence>
<keyword evidence="3" id="KW-1003">Cell membrane</keyword>
<evidence type="ECO:0000256" key="2">
    <source>
        <dbReference type="ARBA" id="ARBA00011006"/>
    </source>
</evidence>
<organism evidence="8 9">
    <name type="scientific">Luteipulveratus flavus</name>
    <dbReference type="NCBI Taxonomy" id="3031728"/>
    <lineage>
        <taxon>Bacteria</taxon>
        <taxon>Bacillati</taxon>
        <taxon>Actinomycetota</taxon>
        <taxon>Actinomycetes</taxon>
        <taxon>Micrococcales</taxon>
        <taxon>Dermacoccaceae</taxon>
        <taxon>Luteipulveratus</taxon>
    </lineage>
</organism>
<keyword evidence="6 7" id="KW-0472">Membrane</keyword>
<comment type="caution">
    <text evidence="8">The sequence shown here is derived from an EMBL/GenBank/DDBJ whole genome shotgun (WGS) entry which is preliminary data.</text>
</comment>
<dbReference type="InterPro" id="IPR007341">
    <property type="entry name" value="Transgly_assoc"/>
</dbReference>
<keyword evidence="4 7" id="KW-0812">Transmembrane</keyword>
<dbReference type="Proteomes" id="UP001528912">
    <property type="component" value="Unassembled WGS sequence"/>
</dbReference>
<accession>A0ABT6CCA6</accession>
<evidence type="ECO:0000313" key="9">
    <source>
        <dbReference type="Proteomes" id="UP001528912"/>
    </source>
</evidence>
<protein>
    <submittedName>
        <fullName evidence="8">GlsB/YeaQ/YmgE family stress response membrane protein</fullName>
    </submittedName>
</protein>
<evidence type="ECO:0000256" key="4">
    <source>
        <dbReference type="ARBA" id="ARBA00022692"/>
    </source>
</evidence>
<dbReference type="EMBL" id="JAROAV010000057">
    <property type="protein sequence ID" value="MDF8266519.1"/>
    <property type="molecule type" value="Genomic_DNA"/>
</dbReference>
<evidence type="ECO:0000256" key="5">
    <source>
        <dbReference type="ARBA" id="ARBA00022989"/>
    </source>
</evidence>
<evidence type="ECO:0000256" key="1">
    <source>
        <dbReference type="ARBA" id="ARBA00004651"/>
    </source>
</evidence>
<gene>
    <name evidence="8" type="ORF">P4R38_19900</name>
</gene>
<dbReference type="RefSeq" id="WP_275236714.1">
    <property type="nucleotide sequence ID" value="NZ_JARFJC010000008.1"/>
</dbReference>
<reference evidence="8 9" key="1">
    <citation type="submission" date="2023-03" db="EMBL/GenBank/DDBJ databases">
        <title>YIM 133296 draft genome.</title>
        <authorList>
            <person name="Xiong L."/>
        </authorList>
    </citation>
    <scope>NUCLEOTIDE SEQUENCE [LARGE SCALE GENOMIC DNA]</scope>
    <source>
        <strain evidence="8 9">YIM 133296</strain>
    </source>
</reference>